<accession>A0A369CHK9</accession>
<comment type="cofactor">
    <cofactor evidence="1">
        <name>Zn(2+)</name>
        <dbReference type="ChEBI" id="CHEBI:29105"/>
    </cofactor>
</comment>
<evidence type="ECO:0000313" key="6">
    <source>
        <dbReference type="Proteomes" id="UP000252707"/>
    </source>
</evidence>
<sequence>MTAIETGGEVVITVAPNGARRGRVDHAAIPLTPEAIAAEASACEAAGAAILHLHVRDGDGAHSLDPGRYREAMAAVAGVCDLVVQPTTERAGRFGPAEMMAVQRALAPEMISLNLQELLGGDSEPEQAAARDFLVEIHAAGTIPQYIAYAPEQLQRLRAWWDQGWIPQQNPYVLLVVGRYAGPPGSRADLLAWLPLLPAAWTWGVCAFGPEELAINTLAALAGGHCRVGFENNLERRPGELLASNSAQVERLGGVLAELGLAPATAARVRARFGIERP</sequence>
<keyword evidence="6" id="KW-1185">Reference proteome</keyword>
<dbReference type="Gene3D" id="3.20.20.70">
    <property type="entry name" value="Aldolase class I"/>
    <property type="match status" value="1"/>
</dbReference>
<dbReference type="OrthoDB" id="9155960at2"/>
<keyword evidence="3" id="KW-0479">Metal-binding</keyword>
<dbReference type="EMBL" id="QPJY01000001">
    <property type="protein sequence ID" value="RCX33409.1"/>
    <property type="molecule type" value="Genomic_DNA"/>
</dbReference>
<protein>
    <submittedName>
        <fullName evidence="5">Uncharacterized protein (DUF849 family)</fullName>
    </submittedName>
</protein>
<proteinExistence type="predicted"/>
<dbReference type="RefSeq" id="WP_114278252.1">
    <property type="nucleotide sequence ID" value="NZ_QPJY01000001.1"/>
</dbReference>
<evidence type="ECO:0000256" key="3">
    <source>
        <dbReference type="ARBA" id="ARBA00022723"/>
    </source>
</evidence>
<evidence type="ECO:0000256" key="4">
    <source>
        <dbReference type="ARBA" id="ARBA00022833"/>
    </source>
</evidence>
<dbReference type="Pfam" id="PF05853">
    <property type="entry name" value="BKACE"/>
    <property type="match status" value="1"/>
</dbReference>
<dbReference type="AlphaFoldDB" id="A0A369CHK9"/>
<organism evidence="5 6">
    <name type="scientific">Thioalbus denitrificans</name>
    <dbReference type="NCBI Taxonomy" id="547122"/>
    <lineage>
        <taxon>Bacteria</taxon>
        <taxon>Pseudomonadati</taxon>
        <taxon>Pseudomonadota</taxon>
        <taxon>Gammaproteobacteria</taxon>
        <taxon>Chromatiales</taxon>
        <taxon>Ectothiorhodospiraceae</taxon>
        <taxon>Thioalbus</taxon>
    </lineage>
</organism>
<evidence type="ECO:0000256" key="2">
    <source>
        <dbReference type="ARBA" id="ARBA00022679"/>
    </source>
</evidence>
<comment type="caution">
    <text evidence="5">The sequence shown here is derived from an EMBL/GenBank/DDBJ whole genome shotgun (WGS) entry which is preliminary data.</text>
</comment>
<evidence type="ECO:0000313" key="5">
    <source>
        <dbReference type="EMBL" id="RCX33409.1"/>
    </source>
</evidence>
<gene>
    <name evidence="5" type="ORF">DFQ59_101711</name>
</gene>
<dbReference type="GO" id="GO:0046872">
    <property type="term" value="F:metal ion binding"/>
    <property type="evidence" value="ECO:0007669"/>
    <property type="project" value="UniProtKB-KW"/>
</dbReference>
<dbReference type="InterPro" id="IPR008567">
    <property type="entry name" value="BKACE"/>
</dbReference>
<dbReference type="PANTHER" id="PTHR37418">
    <property type="entry name" value="3-KETO-5-AMINOHEXANOATE CLEAVAGE ENZYME-RELATED"/>
    <property type="match status" value="1"/>
</dbReference>
<dbReference type="PANTHER" id="PTHR37418:SF2">
    <property type="entry name" value="3-KETO-5-AMINOHEXANOATE CLEAVAGE ENZYME"/>
    <property type="match status" value="1"/>
</dbReference>
<keyword evidence="4" id="KW-0862">Zinc</keyword>
<keyword evidence="2" id="KW-0808">Transferase</keyword>
<dbReference type="InterPro" id="IPR013785">
    <property type="entry name" value="Aldolase_TIM"/>
</dbReference>
<reference evidence="5 6" key="1">
    <citation type="submission" date="2018-07" db="EMBL/GenBank/DDBJ databases">
        <title>Genomic Encyclopedia of Type Strains, Phase IV (KMG-IV): sequencing the most valuable type-strain genomes for metagenomic binning, comparative biology and taxonomic classification.</title>
        <authorList>
            <person name="Goeker M."/>
        </authorList>
    </citation>
    <scope>NUCLEOTIDE SEQUENCE [LARGE SCALE GENOMIC DNA]</scope>
    <source>
        <strain evidence="5 6">DSM 26407</strain>
    </source>
</reference>
<evidence type="ECO:0000256" key="1">
    <source>
        <dbReference type="ARBA" id="ARBA00001947"/>
    </source>
</evidence>
<dbReference type="Proteomes" id="UP000252707">
    <property type="component" value="Unassembled WGS sequence"/>
</dbReference>
<name>A0A369CHK9_9GAMM</name>
<dbReference type="GO" id="GO:0043720">
    <property type="term" value="F:3-keto-5-aminohexanoate cleavage activity"/>
    <property type="evidence" value="ECO:0007669"/>
    <property type="project" value="InterPro"/>
</dbReference>